<dbReference type="RefSeq" id="WP_109568604.1">
    <property type="nucleotide sequence ID" value="NZ_CP029463.1"/>
</dbReference>
<keyword evidence="1" id="KW-0732">Signal</keyword>
<evidence type="ECO:0000259" key="2">
    <source>
        <dbReference type="Pfam" id="PF01841"/>
    </source>
</evidence>
<proteinExistence type="predicted"/>
<evidence type="ECO:0000259" key="3">
    <source>
        <dbReference type="Pfam" id="PF12969"/>
    </source>
</evidence>
<accession>A0A2U8QSX6</accession>
<dbReference type="Pfam" id="PF01841">
    <property type="entry name" value="Transglut_core"/>
    <property type="match status" value="1"/>
</dbReference>
<dbReference type="Pfam" id="PF12969">
    <property type="entry name" value="DUF3857"/>
    <property type="match status" value="1"/>
</dbReference>
<organism evidence="4 5">
    <name type="scientific">Flavobacterium sediminis</name>
    <dbReference type="NCBI Taxonomy" id="2201181"/>
    <lineage>
        <taxon>Bacteria</taxon>
        <taxon>Pseudomonadati</taxon>
        <taxon>Bacteroidota</taxon>
        <taxon>Flavobacteriia</taxon>
        <taxon>Flavobacteriales</taxon>
        <taxon>Flavobacteriaceae</taxon>
        <taxon>Flavobacterium</taxon>
    </lineage>
</organism>
<evidence type="ECO:0000313" key="5">
    <source>
        <dbReference type="Proteomes" id="UP000245429"/>
    </source>
</evidence>
<keyword evidence="5" id="KW-1185">Reference proteome</keyword>
<dbReference type="Gene3D" id="3.10.620.30">
    <property type="match status" value="1"/>
</dbReference>
<sequence length="635" mass="74300">MKKYLRLLLFLCYSAIAFSQESFIAFYPKDVYEKANAVIKDYKLNLEITDYNKFKLNKYRVITVFNKQGLNCLDTYEFFSKSTVVRDVEITVFNALGKEIKKIRKKDFEENSVSQGSVITDNRVLYFDYVPTEYPFTIVYKSEIVSDNTAFLPSWMPISDYNMSLIHSEFEIKYNKELNLNYKILDPETKITDHSIKVEDEQDLLRFSLDSVNAVQKERYAPSMYKVFPKVMIGLEEFELEGIKGTAKSWEEFGNWMYTYLLADTEEIPEETIQKIANLIKDEKDNLKKAKIIYNYVQNNTRYVSIQLGIGGWKPMKAAEVDKLGYGDCKALTNYTRSLLKAFDIPSYYTIVYGDRAKRDLVEDFVSVQGNHVILGIPDKEDIIWLECTSQDIPFGFQGNFTDDRKVLIVDKDKSKIVRTKTYEAETNRQITTGSYKITESGTMTSKITIESSGLDYLVYRELYTAPERDKKDHYLNTYSYLKNLNIQSLNLINDKEAVLFKEEIAMESVNYVEKYGDDLIFHYNAFNRMQKNSRKDPDRLLPFEIERGYYEEDRIDILLPEGYTVSELPSEISIRSEFGEYDLSFQLKSENTVSYIRKLTLKKGKYQNDRFDEYQKFIGKIIKGDNIKILINKK</sequence>
<dbReference type="SUPFAM" id="SSF54001">
    <property type="entry name" value="Cysteine proteinases"/>
    <property type="match status" value="1"/>
</dbReference>
<evidence type="ECO:0000313" key="4">
    <source>
        <dbReference type="EMBL" id="AWM13201.1"/>
    </source>
</evidence>
<dbReference type="InterPro" id="IPR002931">
    <property type="entry name" value="Transglutaminase-like"/>
</dbReference>
<dbReference type="Gene3D" id="2.60.120.1130">
    <property type="match status" value="1"/>
</dbReference>
<feature type="signal peptide" evidence="1">
    <location>
        <begin position="1"/>
        <end position="19"/>
    </location>
</feature>
<reference evidence="4 5" key="1">
    <citation type="submission" date="2018-05" db="EMBL/GenBank/DDBJ databases">
        <title>Flavobacterium sp. MEBiC07310.</title>
        <authorList>
            <person name="Baek K."/>
        </authorList>
    </citation>
    <scope>NUCLEOTIDE SEQUENCE [LARGE SCALE GENOMIC DNA]</scope>
    <source>
        <strain evidence="4 5">MEBiC07310</strain>
    </source>
</reference>
<dbReference type="InterPro" id="IPR038765">
    <property type="entry name" value="Papain-like_cys_pep_sf"/>
</dbReference>
<dbReference type="KEGG" id="fse:DI487_04525"/>
<feature type="domain" description="DUF3857" evidence="3">
    <location>
        <begin position="57"/>
        <end position="214"/>
    </location>
</feature>
<protein>
    <submittedName>
        <fullName evidence="4">DUF3857 domain-containing protein</fullName>
    </submittedName>
</protein>
<dbReference type="EMBL" id="CP029463">
    <property type="protein sequence ID" value="AWM13201.1"/>
    <property type="molecule type" value="Genomic_DNA"/>
</dbReference>
<feature type="chain" id="PRO_5016163019" evidence="1">
    <location>
        <begin position="20"/>
        <end position="635"/>
    </location>
</feature>
<dbReference type="Gene3D" id="2.60.40.3140">
    <property type="match status" value="1"/>
</dbReference>
<dbReference type="AlphaFoldDB" id="A0A2U8QSX6"/>
<dbReference type="Proteomes" id="UP000245429">
    <property type="component" value="Chromosome"/>
</dbReference>
<feature type="domain" description="Transglutaminase-like" evidence="2">
    <location>
        <begin position="278"/>
        <end position="375"/>
    </location>
</feature>
<dbReference type="InterPro" id="IPR024618">
    <property type="entry name" value="DUF3857"/>
</dbReference>
<gene>
    <name evidence="4" type="ORF">DI487_04525</name>
</gene>
<name>A0A2U8QSX6_9FLAO</name>
<dbReference type="OrthoDB" id="8595007at2"/>
<evidence type="ECO:0000256" key="1">
    <source>
        <dbReference type="SAM" id="SignalP"/>
    </source>
</evidence>